<reference evidence="5" key="1">
    <citation type="submission" date="2022-01" db="EMBL/GenBank/DDBJ databases">
        <title>Draft Genome Sequences of Seven Type Strains of the Genus Streptomyces.</title>
        <authorList>
            <person name="Aziz S."/>
            <person name="Coretto E."/>
            <person name="Chronakova A."/>
            <person name="Sproer C."/>
            <person name="Huber K."/>
            <person name="Nouioui I."/>
            <person name="Gross H."/>
        </authorList>
    </citation>
    <scope>NUCLEOTIDE SEQUENCE</scope>
    <source>
        <strain evidence="5">DSM 103493</strain>
    </source>
</reference>
<comment type="caution">
    <text evidence="5">The sequence shown here is derived from an EMBL/GenBank/DDBJ whole genome shotgun (WGS) entry which is preliminary data.</text>
</comment>
<dbReference type="PANTHER" id="PTHR43465">
    <property type="entry name" value="DUF1680 DOMAIN PROTEIN (AFU_ORTHOLOGUE AFUA_1G08910)"/>
    <property type="match status" value="1"/>
</dbReference>
<dbReference type="RefSeq" id="WP_234762331.1">
    <property type="nucleotide sequence ID" value="NZ_JAKEIP010000029.1"/>
</dbReference>
<dbReference type="InterPro" id="IPR049049">
    <property type="entry name" value="Beta-AFase-like_GH127_C"/>
</dbReference>
<dbReference type="InterPro" id="IPR012878">
    <property type="entry name" value="Beta-AFase-like_GH127_cat"/>
</dbReference>
<feature type="domain" description="Non-reducing end beta-L-arabinofuranosidase-like GH127 middle" evidence="3">
    <location>
        <begin position="414"/>
        <end position="504"/>
    </location>
</feature>
<dbReference type="EMBL" id="JAKEIP010000029">
    <property type="protein sequence ID" value="MCF1594060.1"/>
    <property type="molecule type" value="Genomic_DNA"/>
</dbReference>
<proteinExistence type="predicted"/>
<evidence type="ECO:0000256" key="1">
    <source>
        <dbReference type="SAM" id="MobiDB-lite"/>
    </source>
</evidence>
<dbReference type="Pfam" id="PF07944">
    <property type="entry name" value="Beta-AFase-like_GH127_cat"/>
    <property type="match status" value="1"/>
</dbReference>
<accession>A0A9X1PV01</accession>
<evidence type="ECO:0000313" key="6">
    <source>
        <dbReference type="Proteomes" id="UP001139384"/>
    </source>
</evidence>
<dbReference type="GO" id="GO:0005975">
    <property type="term" value="P:carbohydrate metabolic process"/>
    <property type="evidence" value="ECO:0007669"/>
    <property type="project" value="InterPro"/>
</dbReference>
<organism evidence="5 6">
    <name type="scientific">Streptomyces muensis</name>
    <dbReference type="NCBI Taxonomy" id="1077944"/>
    <lineage>
        <taxon>Bacteria</taxon>
        <taxon>Bacillati</taxon>
        <taxon>Actinomycetota</taxon>
        <taxon>Actinomycetes</taxon>
        <taxon>Kitasatosporales</taxon>
        <taxon>Streptomycetaceae</taxon>
        <taxon>Streptomyces</taxon>
    </lineage>
</organism>
<dbReference type="PANTHER" id="PTHR43465:SF2">
    <property type="entry name" value="DUF1680 DOMAIN PROTEIN (AFU_ORTHOLOGUE AFUA_1G08910)"/>
    <property type="match status" value="1"/>
</dbReference>
<dbReference type="GO" id="GO:0016787">
    <property type="term" value="F:hydrolase activity"/>
    <property type="evidence" value="ECO:0007669"/>
    <property type="project" value="UniProtKB-KW"/>
</dbReference>
<evidence type="ECO:0000259" key="4">
    <source>
        <dbReference type="Pfam" id="PF20737"/>
    </source>
</evidence>
<gene>
    <name evidence="5" type="ORF">L0P92_10830</name>
</gene>
<feature type="region of interest" description="Disordered" evidence="1">
    <location>
        <begin position="569"/>
        <end position="593"/>
    </location>
</feature>
<dbReference type="InterPro" id="IPR049046">
    <property type="entry name" value="Beta-AFase-like_GH127_middle"/>
</dbReference>
<evidence type="ECO:0000259" key="2">
    <source>
        <dbReference type="Pfam" id="PF07944"/>
    </source>
</evidence>
<sequence>MKENTDLVAPVAPSRGRLRPLGLDEVRITGGFWARRREANVTATLGHCRHWMERVGWIGNFSAPVADRRGREFADSDVYKLLEAMAWTGSESDALTETIASAQEPDGYLNTAFGRPGQQPRYSDLEWGHELYCYGHLIQAGVAQIRTRGDGPLAKTARRAADHVCATFGPGGIEGVCGHPEIETALVELARATGEQRYLDQAALFVDRRGHGTLADIEFGRAYYQDDIPVRDATVLRGHAVRALYLAAGAVDVAVETGDEELLAAVVRQWEATVARRTYLTGGMGSHHRDEAFGDDFVLPPDRAYSETCAGVASVMLGWRLLLATGEPRFADLVERTLFNVVAASPSEDGRAFFYANTLHRRRRGTVPPTDTDSPRAESSLRAPWFAVSCCPTNVARTLAVLPAYLATASDDGIQLHQYADAEITTGGIALRVRTDYPSAGTVSVRVTRSPDRPWTLSLRVPGWAEGATARLVDADGTRRTVAPGTATVTRAFRPGDEIRLELPVAPRWIAPDPRIDAVRGTVAVQRGPLVYCAESVDLPAGREVDAVRVDPNAEPADGPGGTVVAPGELAGPEEQRDHGWPYRSPGQAGPSAAEPHAVVLVPYHSWANRGPSTMRVWLPTTEH</sequence>
<feature type="domain" description="Non-reducing end beta-L-arabinofuranosidase-like GH127 C-terminal" evidence="4">
    <location>
        <begin position="507"/>
        <end position="620"/>
    </location>
</feature>
<name>A0A9X1PV01_STRM4</name>
<evidence type="ECO:0000313" key="5">
    <source>
        <dbReference type="EMBL" id="MCF1594060.1"/>
    </source>
</evidence>
<dbReference type="SUPFAM" id="SSF48208">
    <property type="entry name" value="Six-hairpin glycosidases"/>
    <property type="match status" value="1"/>
</dbReference>
<dbReference type="InterPro" id="IPR049174">
    <property type="entry name" value="Beta-AFase-like"/>
</dbReference>
<dbReference type="Pfam" id="PF20737">
    <property type="entry name" value="Glyco_hydro127C"/>
    <property type="match status" value="1"/>
</dbReference>
<dbReference type="InterPro" id="IPR008928">
    <property type="entry name" value="6-hairpin_glycosidase_sf"/>
</dbReference>
<evidence type="ECO:0000259" key="3">
    <source>
        <dbReference type="Pfam" id="PF20736"/>
    </source>
</evidence>
<dbReference type="AlphaFoldDB" id="A0A9X1PV01"/>
<dbReference type="Proteomes" id="UP001139384">
    <property type="component" value="Unassembled WGS sequence"/>
</dbReference>
<protein>
    <submittedName>
        <fullName evidence="5">Glycoside hydrolase family 127 protein</fullName>
    </submittedName>
</protein>
<keyword evidence="5" id="KW-0378">Hydrolase</keyword>
<keyword evidence="6" id="KW-1185">Reference proteome</keyword>
<dbReference type="Pfam" id="PF20736">
    <property type="entry name" value="Glyco_hydro127M"/>
    <property type="match status" value="1"/>
</dbReference>
<feature type="domain" description="Non-reducing end beta-L-arabinofuranosidase-like GH127 catalytic" evidence="2">
    <location>
        <begin position="25"/>
        <end position="401"/>
    </location>
</feature>